<keyword evidence="1" id="KW-0472">Membrane</keyword>
<organism evidence="2 3">
    <name type="scientific">Spirosoma rhododendri</name>
    <dbReference type="NCBI Taxonomy" id="2728024"/>
    <lineage>
        <taxon>Bacteria</taxon>
        <taxon>Pseudomonadati</taxon>
        <taxon>Bacteroidota</taxon>
        <taxon>Cytophagia</taxon>
        <taxon>Cytophagales</taxon>
        <taxon>Cytophagaceae</taxon>
        <taxon>Spirosoma</taxon>
    </lineage>
</organism>
<dbReference type="RefSeq" id="WP_169548981.1">
    <property type="nucleotide sequence ID" value="NZ_CP051677.1"/>
</dbReference>
<keyword evidence="1" id="KW-1133">Transmembrane helix</keyword>
<accession>A0A7L5DLT0</accession>
<evidence type="ECO:0000313" key="3">
    <source>
        <dbReference type="Proteomes" id="UP000501128"/>
    </source>
</evidence>
<keyword evidence="3" id="KW-1185">Reference proteome</keyword>
<feature type="transmembrane region" description="Helical" evidence="1">
    <location>
        <begin position="167"/>
        <end position="200"/>
    </location>
</feature>
<dbReference type="Proteomes" id="UP000501128">
    <property type="component" value="Chromosome"/>
</dbReference>
<proteinExistence type="predicted"/>
<dbReference type="AlphaFoldDB" id="A0A7L5DLT0"/>
<keyword evidence="1" id="KW-0812">Transmembrane</keyword>
<protein>
    <submittedName>
        <fullName evidence="2">Uncharacterized protein</fullName>
    </submittedName>
</protein>
<evidence type="ECO:0000256" key="1">
    <source>
        <dbReference type="SAM" id="Phobius"/>
    </source>
</evidence>
<sequence>MSMFSRNLAVALMGAAILSSCSRPVAYFQRTQPERFTAKTETVAAPVVTNEVAVAATPAVEAAPVAPVAAEKAEKVAQAKEVMNQVDAYVRNDSKLASNKTLTKRIAHAKQMLASAETNTALNTTAASTKKMSLMEKMVMKKLDKQIKKHVAPEEAKALNRNVRNGIILGAIGLILSLFGGVIGIIGLILLVVGVVLILLGVLE</sequence>
<gene>
    <name evidence="2" type="ORF">HH216_00345</name>
</gene>
<dbReference type="EMBL" id="CP051677">
    <property type="protein sequence ID" value="QJD77037.1"/>
    <property type="molecule type" value="Genomic_DNA"/>
</dbReference>
<reference evidence="2 3" key="1">
    <citation type="submission" date="2020-04" db="EMBL/GenBank/DDBJ databases">
        <title>Genome sequencing of novel species.</title>
        <authorList>
            <person name="Heo J."/>
            <person name="Kim S.-J."/>
            <person name="Kim J.-S."/>
            <person name="Hong S.-B."/>
            <person name="Kwon S.-W."/>
        </authorList>
    </citation>
    <scope>NUCLEOTIDE SEQUENCE [LARGE SCALE GENOMIC DNA]</scope>
    <source>
        <strain evidence="2 3">CJU-R4</strain>
    </source>
</reference>
<evidence type="ECO:0000313" key="2">
    <source>
        <dbReference type="EMBL" id="QJD77037.1"/>
    </source>
</evidence>
<dbReference type="PROSITE" id="PS51257">
    <property type="entry name" value="PROKAR_LIPOPROTEIN"/>
    <property type="match status" value="1"/>
</dbReference>
<dbReference type="KEGG" id="srho:HH216_00345"/>
<name>A0A7L5DLT0_9BACT</name>